<dbReference type="InterPro" id="IPR016032">
    <property type="entry name" value="Sig_transdc_resp-reg_C-effctor"/>
</dbReference>
<dbReference type="CDD" id="cd06170">
    <property type="entry name" value="LuxR_C_like"/>
    <property type="match status" value="1"/>
</dbReference>
<protein>
    <submittedName>
        <fullName evidence="5">AAA family ATPase</fullName>
    </submittedName>
</protein>
<dbReference type="GO" id="GO:0003677">
    <property type="term" value="F:DNA binding"/>
    <property type="evidence" value="ECO:0007669"/>
    <property type="project" value="InterPro"/>
</dbReference>
<dbReference type="Gene3D" id="1.25.40.10">
    <property type="entry name" value="Tetratricopeptide repeat domain"/>
    <property type="match status" value="2"/>
</dbReference>
<dbReference type="GO" id="GO:0005524">
    <property type="term" value="F:ATP binding"/>
    <property type="evidence" value="ECO:0007669"/>
    <property type="project" value="UniProtKB-KW"/>
</dbReference>
<dbReference type="InterPro" id="IPR011990">
    <property type="entry name" value="TPR-like_helical_dom_sf"/>
</dbReference>
<dbReference type="Gene3D" id="1.10.10.10">
    <property type="entry name" value="Winged helix-like DNA-binding domain superfamily/Winged helix DNA-binding domain"/>
    <property type="match status" value="1"/>
</dbReference>
<proteinExistence type="predicted"/>
<dbReference type="AlphaFoldDB" id="A0A9X3MMM1"/>
<dbReference type="Pfam" id="PF00196">
    <property type="entry name" value="GerE"/>
    <property type="match status" value="1"/>
</dbReference>
<keyword evidence="3" id="KW-0802">TPR repeat</keyword>
<evidence type="ECO:0000256" key="2">
    <source>
        <dbReference type="ARBA" id="ARBA00022840"/>
    </source>
</evidence>
<dbReference type="SMART" id="SM00028">
    <property type="entry name" value="TPR"/>
    <property type="match status" value="2"/>
</dbReference>
<dbReference type="InterPro" id="IPR000792">
    <property type="entry name" value="Tscrpt_reg_LuxR_C"/>
</dbReference>
<dbReference type="PANTHER" id="PTHR16305:SF35">
    <property type="entry name" value="TRANSCRIPTIONAL ACTIVATOR DOMAIN"/>
    <property type="match status" value="1"/>
</dbReference>
<dbReference type="SUPFAM" id="SSF46894">
    <property type="entry name" value="C-terminal effector domain of the bipartite response regulators"/>
    <property type="match status" value="1"/>
</dbReference>
<dbReference type="GO" id="GO:0004016">
    <property type="term" value="F:adenylate cyclase activity"/>
    <property type="evidence" value="ECO:0007669"/>
    <property type="project" value="TreeGrafter"/>
</dbReference>
<reference evidence="5" key="1">
    <citation type="submission" date="2022-10" db="EMBL/GenBank/DDBJ databases">
        <title>The WGS of Solirubrobacter ginsenosidimutans DSM 21036.</title>
        <authorList>
            <person name="Jiang Z."/>
        </authorList>
    </citation>
    <scope>NUCLEOTIDE SEQUENCE</scope>
    <source>
        <strain evidence="5">DSM 21036</strain>
    </source>
</reference>
<dbReference type="InterPro" id="IPR041664">
    <property type="entry name" value="AAA_16"/>
</dbReference>
<dbReference type="InterPro" id="IPR036388">
    <property type="entry name" value="WH-like_DNA-bd_sf"/>
</dbReference>
<evidence type="ECO:0000313" key="5">
    <source>
        <dbReference type="EMBL" id="MDA0159054.1"/>
    </source>
</evidence>
<dbReference type="PROSITE" id="PS50043">
    <property type="entry name" value="HTH_LUXR_2"/>
    <property type="match status" value="1"/>
</dbReference>
<organism evidence="5 6">
    <name type="scientific">Solirubrobacter ginsenosidimutans</name>
    <dbReference type="NCBI Taxonomy" id="490573"/>
    <lineage>
        <taxon>Bacteria</taxon>
        <taxon>Bacillati</taxon>
        <taxon>Actinomycetota</taxon>
        <taxon>Thermoleophilia</taxon>
        <taxon>Solirubrobacterales</taxon>
        <taxon>Solirubrobacteraceae</taxon>
        <taxon>Solirubrobacter</taxon>
    </lineage>
</organism>
<dbReference type="Pfam" id="PF13191">
    <property type="entry name" value="AAA_16"/>
    <property type="match status" value="1"/>
</dbReference>
<keyword evidence="1" id="KW-0547">Nucleotide-binding</keyword>
<dbReference type="InterPro" id="IPR019734">
    <property type="entry name" value="TPR_rpt"/>
</dbReference>
<evidence type="ECO:0000313" key="6">
    <source>
        <dbReference type="Proteomes" id="UP001149140"/>
    </source>
</evidence>
<dbReference type="EMBL" id="JAPDOD010000001">
    <property type="protein sequence ID" value="MDA0159054.1"/>
    <property type="molecule type" value="Genomic_DNA"/>
</dbReference>
<dbReference type="GO" id="GO:0005737">
    <property type="term" value="C:cytoplasm"/>
    <property type="evidence" value="ECO:0007669"/>
    <property type="project" value="TreeGrafter"/>
</dbReference>
<name>A0A9X3MMM1_9ACTN</name>
<dbReference type="PROSITE" id="PS50005">
    <property type="entry name" value="TPR"/>
    <property type="match status" value="1"/>
</dbReference>
<sequence length="940" mass="99594">MSTGLIERDAQLAIATELLERAVAGGGGLLVVEGLAGTGKTRLLAELTAVARERDAAILTARGGELELDVTYGIARQLFERRLHEASAEERDRLLAGAARLAQAAVGSDADVVFSPETGVDHGLYWLVANLEAEGPLVLVIDDAQWADVASARFLLYLARRVDSLRVLLMLGIRSGEEPADPGLIHHLRAQADRRVVVESLTAAGSEALLRGTFDGTLPAAAIEACHRVSGGNPFLLGQVAGELVTSAPADERALLERINTLIPSEVRLSILLRLGRLDDRARHFAEALAVAGEGASTTLVAAIADLDPLAVTGPLDELTRAGLTQAGDVARFVHPVVRTAVYADISLGRREELHAAAARALADQRAPVEEIAHHLVLTSPRGDERVSGTLREAAERALARGAIQTATALLRRALAEPPAPSDLPAVLVGLGEAALRDGSIPESIQHLGRALELEPPPELAVRTAVALGTAYSAQGRIDDAFAALEREGVRLGGAAQLRLDAERALLANWIRDTTTPPWRDQLLRDFAALEGRTPEERFALVQAGLFVSFDRDGRSDAAVVIAHKALGAGALTAEFPVDSVAGAQAPYVLVMAEDLDAAERERVALFARARDHGSISELLMASFISGQSALARGRLASAAADFEVALDLALTLGESPVGLRSVAFACTWMVEALLGRGQVEAARTVLAGAEALDAFERPELVWARAGRAFFRLGVEHDADGAAADFLAFGEAALAGGYEERGALWRVWAAPALAAAGAHERAVALADEQLAISTTWGAPGGLGTAQRIRAVVGDPAEAEARLTEAVDSLRRSAYKLELARALLDLGRALRRDGQRSRARSTLEESMELAARCEAAPLVADARAELTVLGARPRRAMFSGVDALTAAERRVAEMAAGGMGNREIAQALFVTEKTVETHLHRTFRKLSISSRRQLPQELRAV</sequence>
<accession>A0A9X3MMM1</accession>
<feature type="domain" description="HTH luxR-type" evidence="4">
    <location>
        <begin position="876"/>
        <end position="940"/>
    </location>
</feature>
<dbReference type="RefSeq" id="WP_270037708.1">
    <property type="nucleotide sequence ID" value="NZ_JAPDOD010000001.1"/>
</dbReference>
<dbReference type="SUPFAM" id="SSF48452">
    <property type="entry name" value="TPR-like"/>
    <property type="match status" value="2"/>
</dbReference>
<gene>
    <name evidence="5" type="ORF">OM076_02155</name>
</gene>
<dbReference type="SMART" id="SM00421">
    <property type="entry name" value="HTH_LUXR"/>
    <property type="match status" value="1"/>
</dbReference>
<dbReference type="PANTHER" id="PTHR16305">
    <property type="entry name" value="TESTICULAR SOLUBLE ADENYLYL CYCLASE"/>
    <property type="match status" value="1"/>
</dbReference>
<evidence type="ECO:0000256" key="3">
    <source>
        <dbReference type="PROSITE-ProRule" id="PRU00339"/>
    </source>
</evidence>
<dbReference type="GO" id="GO:0006355">
    <property type="term" value="P:regulation of DNA-templated transcription"/>
    <property type="evidence" value="ECO:0007669"/>
    <property type="project" value="InterPro"/>
</dbReference>
<keyword evidence="2" id="KW-0067">ATP-binding</keyword>
<dbReference type="SUPFAM" id="SSF52540">
    <property type="entry name" value="P-loop containing nucleoside triphosphate hydrolases"/>
    <property type="match status" value="1"/>
</dbReference>
<dbReference type="Proteomes" id="UP001149140">
    <property type="component" value="Unassembled WGS sequence"/>
</dbReference>
<feature type="repeat" description="TPR" evidence="3">
    <location>
        <begin position="425"/>
        <end position="458"/>
    </location>
</feature>
<dbReference type="PROSITE" id="PS00622">
    <property type="entry name" value="HTH_LUXR_1"/>
    <property type="match status" value="1"/>
</dbReference>
<evidence type="ECO:0000256" key="1">
    <source>
        <dbReference type="ARBA" id="ARBA00022741"/>
    </source>
</evidence>
<dbReference type="InterPro" id="IPR027417">
    <property type="entry name" value="P-loop_NTPase"/>
</dbReference>
<dbReference type="PRINTS" id="PR00038">
    <property type="entry name" value="HTHLUXR"/>
</dbReference>
<evidence type="ECO:0000259" key="4">
    <source>
        <dbReference type="PROSITE" id="PS50043"/>
    </source>
</evidence>
<keyword evidence="6" id="KW-1185">Reference proteome</keyword>
<comment type="caution">
    <text evidence="5">The sequence shown here is derived from an EMBL/GenBank/DDBJ whole genome shotgun (WGS) entry which is preliminary data.</text>
</comment>